<evidence type="ECO:0000313" key="5">
    <source>
        <dbReference type="Proteomes" id="UP001501578"/>
    </source>
</evidence>
<accession>A0ABN1RAY3</accession>
<keyword evidence="1" id="KW-0560">Oxidoreductase</keyword>
<keyword evidence="2" id="KW-0520">NAD</keyword>
<sequence>MKIACVGGGPASLFFAILMKRETPACDVTVYERNPAGTTYGWGVTYSDDLRDNLRFADPETARAVIDNSVSWGEWLVHLPERPGLVMNDEYGGYGISRHRLLDILTERALALGVRIETERTVTGLADVADADLVVAGDGAGSVLREHHAEQFGTEIEVGRNPYIWLGTTKVFDAFAFAFAETEHGWVWCYGYKYSDQYSTAVVECGPDTWTGLGFDRMPQAECLALLEKLFAGILDGHPLMGQEAADGTARWLNFRTVTNRAWSHDNIVLLGDAAHTTHYSVGLGTALALGDAAVLALSLHQEPTLAAAFARYERERKDEVVMEQRAAGYSARWFEELHRYIDLPTKQLLALLSFRHSSVLPHLPPRVYYGLGWTASKFLSVTGIRRRLLARVQRERLSQATQTR</sequence>
<dbReference type="Proteomes" id="UP001501578">
    <property type="component" value="Unassembled WGS sequence"/>
</dbReference>
<dbReference type="EMBL" id="BAAAHQ010000065">
    <property type="protein sequence ID" value="GAA0954237.1"/>
    <property type="molecule type" value="Genomic_DNA"/>
</dbReference>
<dbReference type="InterPro" id="IPR036188">
    <property type="entry name" value="FAD/NAD-bd_sf"/>
</dbReference>
<dbReference type="PRINTS" id="PR00420">
    <property type="entry name" value="RNGMNOXGNASE"/>
</dbReference>
<evidence type="ECO:0000259" key="3">
    <source>
        <dbReference type="Pfam" id="PF01494"/>
    </source>
</evidence>
<name>A0ABN1RAY3_9ACTN</name>
<gene>
    <name evidence="4" type="ORF">GCM10009560_77980</name>
</gene>
<reference evidence="4 5" key="1">
    <citation type="journal article" date="2019" name="Int. J. Syst. Evol. Microbiol.">
        <title>The Global Catalogue of Microorganisms (GCM) 10K type strain sequencing project: providing services to taxonomists for standard genome sequencing and annotation.</title>
        <authorList>
            <consortium name="The Broad Institute Genomics Platform"/>
            <consortium name="The Broad Institute Genome Sequencing Center for Infectious Disease"/>
            <person name="Wu L."/>
            <person name="Ma J."/>
        </authorList>
    </citation>
    <scope>NUCLEOTIDE SEQUENCE [LARGE SCALE GENOMIC DNA]</scope>
    <source>
        <strain evidence="4 5">JCM 11136</strain>
    </source>
</reference>
<evidence type="ECO:0000256" key="2">
    <source>
        <dbReference type="ARBA" id="ARBA00023027"/>
    </source>
</evidence>
<dbReference type="Gene3D" id="3.50.50.60">
    <property type="entry name" value="FAD/NAD(P)-binding domain"/>
    <property type="match status" value="1"/>
</dbReference>
<dbReference type="InterPro" id="IPR002938">
    <property type="entry name" value="FAD-bd"/>
</dbReference>
<keyword evidence="5" id="KW-1185">Reference proteome</keyword>
<organism evidence="4 5">
    <name type="scientific">Nonomuraea longicatena</name>
    <dbReference type="NCBI Taxonomy" id="83682"/>
    <lineage>
        <taxon>Bacteria</taxon>
        <taxon>Bacillati</taxon>
        <taxon>Actinomycetota</taxon>
        <taxon>Actinomycetes</taxon>
        <taxon>Streptosporangiales</taxon>
        <taxon>Streptosporangiaceae</taxon>
        <taxon>Nonomuraea</taxon>
    </lineage>
</organism>
<dbReference type="RefSeq" id="WP_343955370.1">
    <property type="nucleotide sequence ID" value="NZ_BAAAHQ010000065.1"/>
</dbReference>
<comment type="caution">
    <text evidence="4">The sequence shown here is derived from an EMBL/GenBank/DDBJ whole genome shotgun (WGS) entry which is preliminary data.</text>
</comment>
<dbReference type="InterPro" id="IPR050631">
    <property type="entry name" value="PheA/TfdB_FAD_monoxygenase"/>
</dbReference>
<keyword evidence="4" id="KW-0503">Monooxygenase</keyword>
<proteinExistence type="predicted"/>
<dbReference type="PANTHER" id="PTHR43476">
    <property type="entry name" value="3-(3-HYDROXY-PHENYL)PROPIONATE/3-HYDROXYCINNAMIC ACID HYDROXYLASE"/>
    <property type="match status" value="1"/>
</dbReference>
<dbReference type="Gene3D" id="3.30.9.20">
    <property type="match status" value="1"/>
</dbReference>
<evidence type="ECO:0000313" key="4">
    <source>
        <dbReference type="EMBL" id="GAA0954237.1"/>
    </source>
</evidence>
<dbReference type="PANTHER" id="PTHR43476:SF4">
    <property type="entry name" value="BLR0106 PROTEIN"/>
    <property type="match status" value="1"/>
</dbReference>
<feature type="domain" description="FAD-binding" evidence="3">
    <location>
        <begin position="129"/>
        <end position="318"/>
    </location>
</feature>
<dbReference type="Pfam" id="PF01494">
    <property type="entry name" value="FAD_binding_3"/>
    <property type="match status" value="1"/>
</dbReference>
<dbReference type="SUPFAM" id="SSF51905">
    <property type="entry name" value="FAD/NAD(P)-binding domain"/>
    <property type="match status" value="1"/>
</dbReference>
<evidence type="ECO:0000256" key="1">
    <source>
        <dbReference type="ARBA" id="ARBA00023002"/>
    </source>
</evidence>
<protein>
    <submittedName>
        <fullName evidence="4">FAD-dependent monooxygenase</fullName>
    </submittedName>
</protein>
<dbReference type="GO" id="GO:0004497">
    <property type="term" value="F:monooxygenase activity"/>
    <property type="evidence" value="ECO:0007669"/>
    <property type="project" value="UniProtKB-KW"/>
</dbReference>